<name>A0A9W7GQL6_9STRA</name>
<dbReference type="InterPro" id="IPR050411">
    <property type="entry name" value="AlphaKG_dependent_hydroxylases"/>
</dbReference>
<dbReference type="AlphaFoldDB" id="A0A9W7GQL6"/>
<dbReference type="Proteomes" id="UP001165065">
    <property type="component" value="Unassembled WGS sequence"/>
</dbReference>
<dbReference type="GO" id="GO:0045329">
    <property type="term" value="P:carnitine biosynthetic process"/>
    <property type="evidence" value="ECO:0007669"/>
    <property type="project" value="UniProtKB-KW"/>
</dbReference>
<dbReference type="InterPro" id="IPR003819">
    <property type="entry name" value="TauD/TfdA-like"/>
</dbReference>
<reference evidence="7" key="1">
    <citation type="journal article" date="2023" name="Commun. Biol.">
        <title>Genome analysis of Parmales, the sister group of diatoms, reveals the evolutionary specialization of diatoms from phago-mixotrophs to photoautotrophs.</title>
        <authorList>
            <person name="Ban H."/>
            <person name="Sato S."/>
            <person name="Yoshikawa S."/>
            <person name="Yamada K."/>
            <person name="Nakamura Y."/>
            <person name="Ichinomiya M."/>
            <person name="Sato N."/>
            <person name="Blanc-Mathieu R."/>
            <person name="Endo H."/>
            <person name="Kuwata A."/>
            <person name="Ogata H."/>
        </authorList>
    </citation>
    <scope>NUCLEOTIDE SEQUENCE [LARGE SCALE GENOMIC DNA]</scope>
</reference>
<keyword evidence="7" id="KW-1185">Reference proteome</keyword>
<dbReference type="EMBL" id="BRYA01000489">
    <property type="protein sequence ID" value="GMI49294.1"/>
    <property type="molecule type" value="Genomic_DNA"/>
</dbReference>
<evidence type="ECO:0000256" key="2">
    <source>
        <dbReference type="ARBA" id="ARBA00005022"/>
    </source>
</evidence>
<comment type="cofactor">
    <cofactor evidence="1">
        <name>L-ascorbate</name>
        <dbReference type="ChEBI" id="CHEBI:38290"/>
    </cofactor>
</comment>
<accession>A0A9W7GQL6</accession>
<dbReference type="PANTHER" id="PTHR10696:SF51">
    <property type="entry name" value="TRIMETHYLLYSINE DIOXYGENASE, MITOCHONDRIAL"/>
    <property type="match status" value="1"/>
</dbReference>
<sequence length="417" mass="46352">MQMSRSLMSSRILSSPKPFKNLPTLTCRLSSTLPIRYLNDSNPAIYPPPSYQRSDVLIHPQTGVKTGVVPSPPLAMTPLEIANLDQTSELGGTPALGFYSPPPIVPWGSSLSLRSPEVSFDYFDLLGSSECNDEALVQLYKHGILRVYNTPTDQDGQWLLAECFSGGGKDKRDERDRSIYTSNSGPMKTLYGTTWSTSTSSSLQGSSTSTADSAYTSLPLPLHTDMTYFHSPPGLQIFTMSSPAPNGGGASVYRDGFEAARALFELDRGAFEILTEAEFTYRYIDEDQGWHLEASGPIISVDKTRLHEDGTPVVKSIRHNDLDRVGFLPPLTASVPSAWYDTVDLALRKWDEVVHERGRVKEHLRAGEAVIVHNNRVMHARESFELGEGEERSIVGCYVSREDIESRWRRVMTKRLE</sequence>
<evidence type="ECO:0000256" key="4">
    <source>
        <dbReference type="ARBA" id="ARBA00023002"/>
    </source>
</evidence>
<evidence type="ECO:0000256" key="1">
    <source>
        <dbReference type="ARBA" id="ARBA00001961"/>
    </source>
</evidence>
<evidence type="ECO:0000313" key="7">
    <source>
        <dbReference type="Proteomes" id="UP001165065"/>
    </source>
</evidence>
<keyword evidence="4" id="KW-0560">Oxidoreductase</keyword>
<dbReference type="Gene3D" id="3.60.130.10">
    <property type="entry name" value="Clavaminate synthase-like"/>
    <property type="match status" value="1"/>
</dbReference>
<comment type="caution">
    <text evidence="6">The sequence shown here is derived from an EMBL/GenBank/DDBJ whole genome shotgun (WGS) entry which is preliminary data.</text>
</comment>
<evidence type="ECO:0000259" key="5">
    <source>
        <dbReference type="Pfam" id="PF02668"/>
    </source>
</evidence>
<dbReference type="Pfam" id="PF02668">
    <property type="entry name" value="TauD"/>
    <property type="match status" value="1"/>
</dbReference>
<proteinExistence type="predicted"/>
<protein>
    <recommendedName>
        <fullName evidence="5">TauD/TfdA-like domain-containing protein</fullName>
    </recommendedName>
</protein>
<keyword evidence="3" id="KW-0124">Carnitine biosynthesis</keyword>
<dbReference type="GO" id="GO:0016491">
    <property type="term" value="F:oxidoreductase activity"/>
    <property type="evidence" value="ECO:0007669"/>
    <property type="project" value="UniProtKB-KW"/>
</dbReference>
<dbReference type="OrthoDB" id="408743at2759"/>
<dbReference type="PANTHER" id="PTHR10696">
    <property type="entry name" value="GAMMA-BUTYROBETAINE HYDROXYLASE-RELATED"/>
    <property type="match status" value="1"/>
</dbReference>
<dbReference type="GO" id="GO:0005739">
    <property type="term" value="C:mitochondrion"/>
    <property type="evidence" value="ECO:0007669"/>
    <property type="project" value="TreeGrafter"/>
</dbReference>
<comment type="pathway">
    <text evidence="2">Amine and polyamine biosynthesis; carnitine biosynthesis.</text>
</comment>
<feature type="domain" description="TauD/TfdA-like" evidence="5">
    <location>
        <begin position="117"/>
        <end position="398"/>
    </location>
</feature>
<dbReference type="SUPFAM" id="SSF51197">
    <property type="entry name" value="Clavaminate synthase-like"/>
    <property type="match status" value="1"/>
</dbReference>
<dbReference type="InterPro" id="IPR042098">
    <property type="entry name" value="TauD-like_sf"/>
</dbReference>
<gene>
    <name evidence="6" type="ORF">TrCOL_g5195</name>
</gene>
<organism evidence="6 7">
    <name type="scientific">Triparma columacea</name>
    <dbReference type="NCBI Taxonomy" id="722753"/>
    <lineage>
        <taxon>Eukaryota</taxon>
        <taxon>Sar</taxon>
        <taxon>Stramenopiles</taxon>
        <taxon>Ochrophyta</taxon>
        <taxon>Bolidophyceae</taxon>
        <taxon>Parmales</taxon>
        <taxon>Triparmaceae</taxon>
        <taxon>Triparma</taxon>
    </lineage>
</organism>
<evidence type="ECO:0000313" key="6">
    <source>
        <dbReference type="EMBL" id="GMI49294.1"/>
    </source>
</evidence>
<evidence type="ECO:0000256" key="3">
    <source>
        <dbReference type="ARBA" id="ARBA00022873"/>
    </source>
</evidence>